<comment type="caution">
    <text evidence="1">The sequence shown here is derived from an EMBL/GenBank/DDBJ whole genome shotgun (WGS) entry which is preliminary data.</text>
</comment>
<proteinExistence type="predicted"/>
<evidence type="ECO:0000313" key="1">
    <source>
        <dbReference type="EMBL" id="CAF9939910.1"/>
    </source>
</evidence>
<protein>
    <recommendedName>
        <fullName evidence="3">Clr5 domain-containing protein</fullName>
    </recommendedName>
</protein>
<reference evidence="1" key="1">
    <citation type="submission" date="2021-03" db="EMBL/GenBank/DDBJ databases">
        <authorList>
            <person name="Tagirdzhanova G."/>
        </authorList>
    </citation>
    <scope>NUCLEOTIDE SEQUENCE</scope>
</reference>
<sequence length="362" mass="41402">MYKSRLHEWGLDKNLKDHEARAIIHMHARWHRQATRMRLRDRPVDVEKAYSHLKRKGISIDDVLHSDAASLPDLVCETPAISPSPTHPELQKLMTMTTPQDLGTPRTFRMVEMLFADAREYVLSSIRFEYDHNRSREQSLGLGDFQEVRCRIPTASYFFVQPQEVPVSFLVGNGCFNLEKIVEDKSCEAALWIIDSIAMLLERKHRQKRTALMLCKQLYSASSISQSRRQPITFMKLLSKIGLLLHNDDAPDFLLATVHVLIDSLKSILGPVHIQTVHAAVILSRVTRSLYGPEGLLGPLETLQSSLREHGLGIREDAMIINEIITIHISHGHHDVAHQLTRQLAQRRPNLSRILHSLNFYC</sequence>
<organism evidence="1 2">
    <name type="scientific">Heterodermia speciosa</name>
    <dbReference type="NCBI Taxonomy" id="116794"/>
    <lineage>
        <taxon>Eukaryota</taxon>
        <taxon>Fungi</taxon>
        <taxon>Dikarya</taxon>
        <taxon>Ascomycota</taxon>
        <taxon>Pezizomycotina</taxon>
        <taxon>Lecanoromycetes</taxon>
        <taxon>OSLEUM clade</taxon>
        <taxon>Lecanoromycetidae</taxon>
        <taxon>Caliciales</taxon>
        <taxon>Physciaceae</taxon>
        <taxon>Heterodermia</taxon>
    </lineage>
</organism>
<accession>A0A8H3J3A5</accession>
<evidence type="ECO:0008006" key="3">
    <source>
        <dbReference type="Google" id="ProtNLM"/>
    </source>
</evidence>
<name>A0A8H3J3A5_9LECA</name>
<dbReference type="OrthoDB" id="5308957at2759"/>
<dbReference type="EMBL" id="CAJPDS010000141">
    <property type="protein sequence ID" value="CAF9939910.1"/>
    <property type="molecule type" value="Genomic_DNA"/>
</dbReference>
<evidence type="ECO:0000313" key="2">
    <source>
        <dbReference type="Proteomes" id="UP000664521"/>
    </source>
</evidence>
<dbReference type="Proteomes" id="UP000664521">
    <property type="component" value="Unassembled WGS sequence"/>
</dbReference>
<dbReference type="AlphaFoldDB" id="A0A8H3J3A5"/>
<keyword evidence="2" id="KW-1185">Reference proteome</keyword>
<gene>
    <name evidence="1" type="ORF">HETSPECPRED_002099</name>
</gene>